<accession>A0A1B9H4G6</accession>
<evidence type="ECO:0000313" key="2">
    <source>
        <dbReference type="EMBL" id="OCF38164.1"/>
    </source>
</evidence>
<keyword evidence="3" id="KW-1185">Reference proteome</keyword>
<dbReference type="OrthoDB" id="2595969at2759"/>
<reference evidence="3" key="2">
    <citation type="submission" date="2013-12" db="EMBL/GenBank/DDBJ databases">
        <title>Evolution of pathogenesis and genome organization in the Tremellales.</title>
        <authorList>
            <person name="Cuomo C."/>
            <person name="Litvintseva A."/>
            <person name="Heitman J."/>
            <person name="Chen Y."/>
            <person name="Sun S."/>
            <person name="Springer D."/>
            <person name="Dromer F."/>
            <person name="Young S."/>
            <person name="Zeng Q."/>
            <person name="Chapman S."/>
            <person name="Gujja S."/>
            <person name="Saif S."/>
            <person name="Birren B."/>
        </authorList>
    </citation>
    <scope>NUCLEOTIDE SEQUENCE [LARGE SCALE GENOMIC DNA]</scope>
    <source>
        <strain evidence="3">BCC8398</strain>
    </source>
</reference>
<reference evidence="2 3" key="1">
    <citation type="submission" date="2013-07" db="EMBL/GenBank/DDBJ databases">
        <title>The Genome Sequence of Cryptococcus heveanensis BCC8398.</title>
        <authorList>
            <consortium name="The Broad Institute Genome Sequencing Platform"/>
            <person name="Cuomo C."/>
            <person name="Litvintseva A."/>
            <person name="Chen Y."/>
            <person name="Heitman J."/>
            <person name="Sun S."/>
            <person name="Springer D."/>
            <person name="Dromer F."/>
            <person name="Young S.K."/>
            <person name="Zeng Q."/>
            <person name="Gargeya S."/>
            <person name="Fitzgerald M."/>
            <person name="Abouelleil A."/>
            <person name="Alvarado L."/>
            <person name="Berlin A.M."/>
            <person name="Chapman S.B."/>
            <person name="Dewar J."/>
            <person name="Goldberg J."/>
            <person name="Griggs A."/>
            <person name="Gujja S."/>
            <person name="Hansen M."/>
            <person name="Howarth C."/>
            <person name="Imamovic A."/>
            <person name="Larimer J."/>
            <person name="McCowan C."/>
            <person name="Murphy C."/>
            <person name="Pearson M."/>
            <person name="Priest M."/>
            <person name="Roberts A."/>
            <person name="Saif S."/>
            <person name="Shea T."/>
            <person name="Sykes S."/>
            <person name="Wortman J."/>
            <person name="Nusbaum C."/>
            <person name="Birren B."/>
        </authorList>
    </citation>
    <scope>NUCLEOTIDE SEQUENCE [LARGE SCALE GENOMIC DNA]</scope>
    <source>
        <strain evidence="2 3">BCC8398</strain>
    </source>
</reference>
<sequence length="323" mass="34273">MNDPLSPLVVPPPRYLLESDSSDEEGQGEYPHPHPEQSSSRRQPPRPKIRVKRSIAFIDARAAAGSASAFASASASTEDEREEVVIGLNQVGRYLLKITGSQGSQAQGEIKVDADVIGSTRTLTEGATLVSLDESDLSGEEPWDIVRLLKDKIKAKRWTVLTSHVPSMYIPSPGESSSHGRHRGEPPIRVFSTGSSSKIGDNDGTGVYTFDAPNYLTGVAAGLVSLSAHPTASSPQPTVLILPLPLSSIPIPTVTQALTSSAPSTTVSAIVDSITKQASVTAGQGRREKSHWTEDDDEPFSAFGMGKVKGAKRDVGEAASMYT</sequence>
<organism evidence="2 3">
    <name type="scientific">Kwoniella heveanensis BCC8398</name>
    <dbReference type="NCBI Taxonomy" id="1296120"/>
    <lineage>
        <taxon>Eukaryota</taxon>
        <taxon>Fungi</taxon>
        <taxon>Dikarya</taxon>
        <taxon>Basidiomycota</taxon>
        <taxon>Agaricomycotina</taxon>
        <taxon>Tremellomycetes</taxon>
        <taxon>Tremellales</taxon>
        <taxon>Cryptococcaceae</taxon>
        <taxon>Kwoniella</taxon>
    </lineage>
</organism>
<evidence type="ECO:0000256" key="1">
    <source>
        <dbReference type="SAM" id="MobiDB-lite"/>
    </source>
</evidence>
<feature type="region of interest" description="Disordered" evidence="1">
    <location>
        <begin position="1"/>
        <end position="50"/>
    </location>
</feature>
<dbReference type="AlphaFoldDB" id="A0A1B9H4G6"/>
<dbReference type="STRING" id="1296120.A0A1B9H4G6"/>
<dbReference type="Proteomes" id="UP000092666">
    <property type="component" value="Unassembled WGS sequence"/>
</dbReference>
<gene>
    <name evidence="2" type="ORF">I316_00388</name>
</gene>
<name>A0A1B9H4G6_9TREE</name>
<protein>
    <submittedName>
        <fullName evidence="2">Uncharacterized protein</fullName>
    </submittedName>
</protein>
<evidence type="ECO:0000313" key="3">
    <source>
        <dbReference type="Proteomes" id="UP000092666"/>
    </source>
</evidence>
<dbReference type="EMBL" id="KI669492">
    <property type="protein sequence ID" value="OCF38164.1"/>
    <property type="molecule type" value="Genomic_DNA"/>
</dbReference>
<proteinExistence type="predicted"/>
<feature type="region of interest" description="Disordered" evidence="1">
    <location>
        <begin position="281"/>
        <end position="304"/>
    </location>
</feature>